<name>A0A967EDT6_9PROT</name>
<gene>
    <name evidence="1" type="ORF">GOB87_10360</name>
</gene>
<protein>
    <submittedName>
        <fullName evidence="1">Uncharacterized protein</fullName>
    </submittedName>
</protein>
<evidence type="ECO:0000313" key="1">
    <source>
        <dbReference type="EMBL" id="NHO54355.1"/>
    </source>
</evidence>
<dbReference type="RefSeq" id="WP_166316311.1">
    <property type="nucleotide sequence ID" value="NZ_WOTH01000021.1"/>
</dbReference>
<sequence length="154" mass="17723">MCDWESNVATYLTLDGKVFIAPQFAIAYDKERQEGGTCPDFVALDLENKEIIVVEVTANANINTLLKNIRERETRWYQPILRKLEQTAITASFDKPPRFLGFVRKDVLKKAEEAFPDAHDITFVPLEDVAFLWSYWDKRIEGGLPRGIYSQNHA</sequence>
<proteinExistence type="predicted"/>
<dbReference type="Proteomes" id="UP000597459">
    <property type="component" value="Unassembled WGS sequence"/>
</dbReference>
<keyword evidence="2" id="KW-1185">Reference proteome</keyword>
<accession>A0A967EDT6</accession>
<reference evidence="1" key="1">
    <citation type="submission" date="2019-11" db="EMBL/GenBank/DDBJ databases">
        <title>Description of new Acetobacter species.</title>
        <authorList>
            <person name="Cleenwerck I."/>
            <person name="Sombolestani A.S."/>
        </authorList>
    </citation>
    <scope>NUCLEOTIDE SEQUENCE</scope>
    <source>
        <strain evidence="1">LMG 1626</strain>
    </source>
</reference>
<comment type="caution">
    <text evidence="1">The sequence shown here is derived from an EMBL/GenBank/DDBJ whole genome shotgun (WGS) entry which is preliminary data.</text>
</comment>
<dbReference type="AlphaFoldDB" id="A0A967EDT6"/>
<evidence type="ECO:0000313" key="2">
    <source>
        <dbReference type="Proteomes" id="UP000597459"/>
    </source>
</evidence>
<organism evidence="1 2">
    <name type="scientific">Acetobacter estunensis</name>
    <dbReference type="NCBI Taxonomy" id="104097"/>
    <lineage>
        <taxon>Bacteria</taxon>
        <taxon>Pseudomonadati</taxon>
        <taxon>Pseudomonadota</taxon>
        <taxon>Alphaproteobacteria</taxon>
        <taxon>Acetobacterales</taxon>
        <taxon>Acetobacteraceae</taxon>
        <taxon>Acetobacter</taxon>
    </lineage>
</organism>
<dbReference type="EMBL" id="WOTH01000021">
    <property type="protein sequence ID" value="NHO54355.1"/>
    <property type="molecule type" value="Genomic_DNA"/>
</dbReference>